<dbReference type="GO" id="GO:0032993">
    <property type="term" value="C:protein-DNA complex"/>
    <property type="evidence" value="ECO:0007669"/>
    <property type="project" value="TreeGrafter"/>
</dbReference>
<dbReference type="Gene3D" id="1.10.10.10">
    <property type="entry name" value="Winged helix-like DNA-binding domain superfamily/Winged helix DNA-binding domain"/>
    <property type="match status" value="1"/>
</dbReference>
<keyword evidence="11" id="KW-1185">Reference proteome</keyword>
<dbReference type="PROSITE" id="PS51755">
    <property type="entry name" value="OMPR_PHOB"/>
    <property type="match status" value="1"/>
</dbReference>
<dbReference type="Pfam" id="PF00072">
    <property type="entry name" value="Response_reg"/>
    <property type="match status" value="1"/>
</dbReference>
<keyword evidence="2" id="KW-0902">Two-component regulatory system</keyword>
<dbReference type="GO" id="GO:0005829">
    <property type="term" value="C:cytosol"/>
    <property type="evidence" value="ECO:0007669"/>
    <property type="project" value="TreeGrafter"/>
</dbReference>
<dbReference type="OrthoDB" id="162434at2"/>
<dbReference type="PANTHER" id="PTHR48111">
    <property type="entry name" value="REGULATOR OF RPOS"/>
    <property type="match status" value="1"/>
</dbReference>
<dbReference type="SUPFAM" id="SSF52172">
    <property type="entry name" value="CheY-like"/>
    <property type="match status" value="1"/>
</dbReference>
<comment type="caution">
    <text evidence="10">The sequence shown here is derived from an EMBL/GenBank/DDBJ whole genome shotgun (WGS) entry which is preliminary data.</text>
</comment>
<dbReference type="SMART" id="SM00448">
    <property type="entry name" value="REC"/>
    <property type="match status" value="1"/>
</dbReference>
<evidence type="ECO:0000259" key="8">
    <source>
        <dbReference type="PROSITE" id="PS50110"/>
    </source>
</evidence>
<dbReference type="CDD" id="cd00383">
    <property type="entry name" value="trans_reg_C"/>
    <property type="match status" value="1"/>
</dbReference>
<evidence type="ECO:0000256" key="1">
    <source>
        <dbReference type="ARBA" id="ARBA00022553"/>
    </source>
</evidence>
<dbReference type="Gene3D" id="3.40.50.2300">
    <property type="match status" value="1"/>
</dbReference>
<evidence type="ECO:0000313" key="10">
    <source>
        <dbReference type="EMBL" id="EYT47628.1"/>
    </source>
</evidence>
<dbReference type="STRING" id="1249481.D641_0114870"/>
<organism evidence="10 11">
    <name type="scientific">Brachybacterium muris UCD-AY4</name>
    <dbReference type="NCBI Taxonomy" id="1249481"/>
    <lineage>
        <taxon>Bacteria</taxon>
        <taxon>Bacillati</taxon>
        <taxon>Actinomycetota</taxon>
        <taxon>Actinomycetes</taxon>
        <taxon>Micrococcales</taxon>
        <taxon>Dermabacteraceae</taxon>
        <taxon>Brachybacterium</taxon>
    </lineage>
</organism>
<dbReference type="InterPro" id="IPR001867">
    <property type="entry name" value="OmpR/PhoB-type_DNA-bd"/>
</dbReference>
<feature type="domain" description="OmpR/PhoB-type" evidence="9">
    <location>
        <begin position="137"/>
        <end position="236"/>
    </location>
</feature>
<accession>A0A022KQQ5</accession>
<evidence type="ECO:0000256" key="5">
    <source>
        <dbReference type="ARBA" id="ARBA00023163"/>
    </source>
</evidence>
<dbReference type="GO" id="GO:0000976">
    <property type="term" value="F:transcription cis-regulatory region binding"/>
    <property type="evidence" value="ECO:0007669"/>
    <property type="project" value="TreeGrafter"/>
</dbReference>
<dbReference type="GO" id="GO:0000156">
    <property type="term" value="F:phosphorelay response regulator activity"/>
    <property type="evidence" value="ECO:0007669"/>
    <property type="project" value="TreeGrafter"/>
</dbReference>
<evidence type="ECO:0000256" key="7">
    <source>
        <dbReference type="PROSITE-ProRule" id="PRU01091"/>
    </source>
</evidence>
<reference evidence="10 11" key="1">
    <citation type="journal article" date="2013" name="Genome Announc.">
        <title>Draft genome sequence of an Actinobacterium, Brachybacterium muris strain UCD-AY4.</title>
        <authorList>
            <person name="Lo J.R."/>
            <person name="Lang J.M."/>
            <person name="Darling A.E."/>
            <person name="Eisen J.A."/>
            <person name="Coil D.A."/>
        </authorList>
    </citation>
    <scope>NUCLEOTIDE SEQUENCE [LARGE SCALE GENOMIC DNA]</scope>
    <source>
        <strain evidence="10 11">UCD-AY4</strain>
    </source>
</reference>
<proteinExistence type="predicted"/>
<keyword evidence="4 7" id="KW-0238">DNA-binding</keyword>
<dbReference type="PANTHER" id="PTHR48111:SF4">
    <property type="entry name" value="DNA-BINDING DUAL TRANSCRIPTIONAL REGULATOR OMPR"/>
    <property type="match status" value="1"/>
</dbReference>
<dbReference type="HOGENOM" id="CLU_000445_30_4_11"/>
<dbReference type="SMART" id="SM00862">
    <property type="entry name" value="Trans_reg_C"/>
    <property type="match status" value="1"/>
</dbReference>
<dbReference type="RefSeq" id="WP_017824294.1">
    <property type="nucleotide sequence ID" value="NZ_AORC01000030.1"/>
</dbReference>
<protein>
    <submittedName>
        <fullName evidence="10">PhoR family transcriptional regulator</fullName>
    </submittedName>
</protein>
<feature type="modified residue" description="4-aspartylphosphate" evidence="6">
    <location>
        <position position="60"/>
    </location>
</feature>
<dbReference type="InterPro" id="IPR011006">
    <property type="entry name" value="CheY-like_superfamily"/>
</dbReference>
<evidence type="ECO:0000313" key="11">
    <source>
        <dbReference type="Proteomes" id="UP000019754"/>
    </source>
</evidence>
<evidence type="ECO:0000256" key="3">
    <source>
        <dbReference type="ARBA" id="ARBA00023015"/>
    </source>
</evidence>
<dbReference type="AlphaFoldDB" id="A0A022KQQ5"/>
<dbReference type="Pfam" id="PF00486">
    <property type="entry name" value="Trans_reg_C"/>
    <property type="match status" value="1"/>
</dbReference>
<evidence type="ECO:0000256" key="4">
    <source>
        <dbReference type="ARBA" id="ARBA00023125"/>
    </source>
</evidence>
<evidence type="ECO:0000256" key="2">
    <source>
        <dbReference type="ARBA" id="ARBA00023012"/>
    </source>
</evidence>
<gene>
    <name evidence="10" type="ORF">D641_0114870</name>
</gene>
<name>A0A022KQQ5_9MICO</name>
<dbReference type="Proteomes" id="UP000019754">
    <property type="component" value="Unassembled WGS sequence"/>
</dbReference>
<feature type="domain" description="Response regulatory" evidence="8">
    <location>
        <begin position="11"/>
        <end position="124"/>
    </location>
</feature>
<keyword evidence="1 6" id="KW-0597">Phosphoprotein</keyword>
<dbReference type="FunFam" id="1.10.10.10:FF:000018">
    <property type="entry name" value="DNA-binding response regulator ResD"/>
    <property type="match status" value="1"/>
</dbReference>
<dbReference type="Gene3D" id="6.10.250.690">
    <property type="match status" value="1"/>
</dbReference>
<dbReference type="GO" id="GO:0006355">
    <property type="term" value="P:regulation of DNA-templated transcription"/>
    <property type="evidence" value="ECO:0007669"/>
    <property type="project" value="InterPro"/>
</dbReference>
<dbReference type="InterPro" id="IPR016032">
    <property type="entry name" value="Sig_transdc_resp-reg_C-effctor"/>
</dbReference>
<keyword evidence="3" id="KW-0805">Transcription regulation</keyword>
<dbReference type="InterPro" id="IPR039420">
    <property type="entry name" value="WalR-like"/>
</dbReference>
<dbReference type="SUPFAM" id="SSF46894">
    <property type="entry name" value="C-terminal effector domain of the bipartite response regulators"/>
    <property type="match status" value="1"/>
</dbReference>
<dbReference type="InterPro" id="IPR036388">
    <property type="entry name" value="WH-like_DNA-bd_sf"/>
</dbReference>
<dbReference type="InterPro" id="IPR001789">
    <property type="entry name" value="Sig_transdc_resp-reg_receiver"/>
</dbReference>
<dbReference type="EMBL" id="AORC01000030">
    <property type="protein sequence ID" value="EYT47628.1"/>
    <property type="molecule type" value="Genomic_DNA"/>
</dbReference>
<evidence type="ECO:0000256" key="6">
    <source>
        <dbReference type="PROSITE-ProRule" id="PRU00169"/>
    </source>
</evidence>
<sequence length="237" mass="25622">MRSESARAAATVLVVEDEVALSDVVQAYLVKAGYATGSARSGPEAVEVARALSPDVIILDLGLPGLDGLEVMRRIRAFSDCYVLITTARSEEVDRLVGLSVGADDYLTKPFSVRELVARVQAVLRRPRGEPGTAPSGTVRAFGELEIDTAAQEVRLAGQPVPLTPTERGLLMTLARRPGQVFSRHQLMEAVWGDTWIGDDHLVDVHIANLRRKLDETAGSARYVTTVRGIGYRMGKG</sequence>
<evidence type="ECO:0000259" key="9">
    <source>
        <dbReference type="PROSITE" id="PS51755"/>
    </source>
</evidence>
<feature type="DNA-binding region" description="OmpR/PhoB-type" evidence="7">
    <location>
        <begin position="137"/>
        <end position="236"/>
    </location>
</feature>
<dbReference type="PROSITE" id="PS50110">
    <property type="entry name" value="RESPONSE_REGULATORY"/>
    <property type="match status" value="1"/>
</dbReference>
<keyword evidence="5" id="KW-0804">Transcription</keyword>